<dbReference type="Proteomes" id="UP000282483">
    <property type="component" value="Chromosome"/>
</dbReference>
<dbReference type="KEGG" id="rvi:RVIR1_05310"/>
<reference evidence="1 2" key="1">
    <citation type="submission" date="2017-03" db="EMBL/GenBank/DDBJ databases">
        <title>The genome sequence of Candidatus Rickettsiella viridis.</title>
        <authorList>
            <person name="Nikoh N."/>
            <person name="Tsuchida T."/>
            <person name="Yamaguchi K."/>
            <person name="Maeda T."/>
            <person name="Shigenobu S."/>
            <person name="Fukatsu T."/>
        </authorList>
    </citation>
    <scope>NUCLEOTIDE SEQUENCE [LARGE SCALE GENOMIC DNA]</scope>
    <source>
        <strain evidence="1 2">Ap-RA04</strain>
    </source>
</reference>
<keyword evidence="2" id="KW-1185">Reference proteome</keyword>
<evidence type="ECO:0000313" key="1">
    <source>
        <dbReference type="EMBL" id="BBB15036.1"/>
    </source>
</evidence>
<dbReference type="EMBL" id="AP018005">
    <property type="protein sequence ID" value="BBB15036.1"/>
    <property type="molecule type" value="Genomic_DNA"/>
</dbReference>
<evidence type="ECO:0000313" key="2">
    <source>
        <dbReference type="Proteomes" id="UP000282483"/>
    </source>
</evidence>
<sequence>MVGQADLQLLIHLHVLQGAAQGVSQIGEFSGILRAPVAQPERIIAAAAAAITRPVFFMIMIIYPL</sequence>
<organism evidence="1 2">
    <name type="scientific">Candidatus Rickettsiella viridis</name>
    <dbReference type="NCBI Taxonomy" id="676208"/>
    <lineage>
        <taxon>Bacteria</taxon>
        <taxon>Pseudomonadati</taxon>
        <taxon>Pseudomonadota</taxon>
        <taxon>Gammaproteobacteria</taxon>
        <taxon>Legionellales</taxon>
        <taxon>Coxiellaceae</taxon>
        <taxon>Rickettsiella</taxon>
    </lineage>
</organism>
<proteinExistence type="predicted"/>
<name>A0A2Z5UTT7_9COXI</name>
<dbReference type="AlphaFoldDB" id="A0A2Z5UTT7"/>
<gene>
    <name evidence="1" type="ORF">RVIR1_05310</name>
</gene>
<accession>A0A2Z5UTT7</accession>
<protein>
    <submittedName>
        <fullName evidence="1">Uncharacterized protein</fullName>
    </submittedName>
</protein>